<keyword evidence="4" id="KW-0378">Hydrolase</keyword>
<evidence type="ECO:0000256" key="2">
    <source>
        <dbReference type="ARBA" id="ARBA00022723"/>
    </source>
</evidence>
<dbReference type="AlphaFoldDB" id="A0A1H3EMH6"/>
<dbReference type="GO" id="GO:0046872">
    <property type="term" value="F:metal ion binding"/>
    <property type="evidence" value="ECO:0007669"/>
    <property type="project" value="UniProtKB-KW"/>
</dbReference>
<sequence length="220" mass="23373">MGDGPSDADGTDPLFPEARHVLEPGCARCDALVACRERISWGTGDPDAAVMAIGEAPGAGAPEAETWRGGNWTGRAYTTRHSGRRIRALLADAGHPDAYVTNAVKCFPCDGDGSNREPTPAERANCRAHLETELETVDPAVIVATGKHATASVLALDGRDLTGFVESVLDPIDLESVPGTLLPVLHPSYQDVWRARLGYEDGEYREAVREAVRDAVGGTQ</sequence>
<keyword evidence="5" id="KW-0408">Iron</keyword>
<keyword evidence="6" id="KW-0411">Iron-sulfur</keyword>
<evidence type="ECO:0000256" key="4">
    <source>
        <dbReference type="ARBA" id="ARBA00022801"/>
    </source>
</evidence>
<dbReference type="InterPro" id="IPR005122">
    <property type="entry name" value="Uracil-DNA_glycosylase-like"/>
</dbReference>
<evidence type="ECO:0000256" key="3">
    <source>
        <dbReference type="ARBA" id="ARBA00022763"/>
    </source>
</evidence>
<evidence type="ECO:0000256" key="1">
    <source>
        <dbReference type="ARBA" id="ARBA00022485"/>
    </source>
</evidence>
<dbReference type="GO" id="GO:0097506">
    <property type="term" value="F:deaminated base DNA N-glycosylase activity"/>
    <property type="evidence" value="ECO:0007669"/>
    <property type="project" value="UniProtKB-ARBA"/>
</dbReference>
<dbReference type="RefSeq" id="WP_089765889.1">
    <property type="nucleotide sequence ID" value="NZ_FNPB01000002.1"/>
</dbReference>
<dbReference type="Proteomes" id="UP000199170">
    <property type="component" value="Unassembled WGS sequence"/>
</dbReference>
<gene>
    <name evidence="9" type="ORF">SAMN04487946_102342</name>
</gene>
<keyword evidence="10" id="KW-1185">Reference proteome</keyword>
<protein>
    <submittedName>
        <fullName evidence="9">Uracil-DNA glycosylase, family 4</fullName>
    </submittedName>
</protein>
<dbReference type="SMART" id="SM00986">
    <property type="entry name" value="UDG"/>
    <property type="match status" value="1"/>
</dbReference>
<dbReference type="OrthoDB" id="210606at2157"/>
<keyword evidence="1" id="KW-0004">4Fe-4S</keyword>
<evidence type="ECO:0000259" key="8">
    <source>
        <dbReference type="SMART" id="SM00986"/>
    </source>
</evidence>
<feature type="domain" description="Uracil-DNA glycosylase-like" evidence="8">
    <location>
        <begin position="41"/>
        <end position="209"/>
    </location>
</feature>
<dbReference type="PANTHER" id="PTHR33693">
    <property type="entry name" value="TYPE-5 URACIL-DNA GLYCOSYLASE"/>
    <property type="match status" value="1"/>
</dbReference>
<reference evidence="10" key="1">
    <citation type="submission" date="2016-10" db="EMBL/GenBank/DDBJ databases">
        <authorList>
            <person name="Varghese N."/>
            <person name="Submissions S."/>
        </authorList>
    </citation>
    <scope>NUCLEOTIDE SEQUENCE [LARGE SCALE GENOMIC DNA]</scope>
    <source>
        <strain evidence="10">CGMCC 1.10118</strain>
    </source>
</reference>
<dbReference type="InterPro" id="IPR051536">
    <property type="entry name" value="UDG_Type-4/5"/>
</dbReference>
<dbReference type="GO" id="GO:0051539">
    <property type="term" value="F:4 iron, 4 sulfur cluster binding"/>
    <property type="evidence" value="ECO:0007669"/>
    <property type="project" value="UniProtKB-KW"/>
</dbReference>
<keyword evidence="7" id="KW-0234">DNA repair</keyword>
<dbReference type="STRING" id="660517.SAMN04487946_102342"/>
<evidence type="ECO:0000256" key="5">
    <source>
        <dbReference type="ARBA" id="ARBA00023004"/>
    </source>
</evidence>
<proteinExistence type="predicted"/>
<dbReference type="SMART" id="SM00987">
    <property type="entry name" value="UreE_C"/>
    <property type="match status" value="1"/>
</dbReference>
<keyword evidence="2" id="KW-0479">Metal-binding</keyword>
<name>A0A1H3EMH6_9EURY</name>
<evidence type="ECO:0000256" key="7">
    <source>
        <dbReference type="ARBA" id="ARBA00023204"/>
    </source>
</evidence>
<organism evidence="9 10">
    <name type="scientific">Halobellus clavatus</name>
    <dbReference type="NCBI Taxonomy" id="660517"/>
    <lineage>
        <taxon>Archaea</taxon>
        <taxon>Methanobacteriati</taxon>
        <taxon>Methanobacteriota</taxon>
        <taxon>Stenosarchaea group</taxon>
        <taxon>Halobacteria</taxon>
        <taxon>Halobacteriales</taxon>
        <taxon>Haloferacaceae</taxon>
        <taxon>Halobellus</taxon>
    </lineage>
</organism>
<dbReference type="Pfam" id="PF03167">
    <property type="entry name" value="UDG"/>
    <property type="match status" value="1"/>
</dbReference>
<keyword evidence="3" id="KW-0227">DNA damage</keyword>
<dbReference type="InterPro" id="IPR036895">
    <property type="entry name" value="Uracil-DNA_glycosylase-like_sf"/>
</dbReference>
<accession>A0A1H3EMH6</accession>
<evidence type="ECO:0000256" key="6">
    <source>
        <dbReference type="ARBA" id="ARBA00023014"/>
    </source>
</evidence>
<dbReference type="EMBL" id="FNPB01000002">
    <property type="protein sequence ID" value="SDX79139.1"/>
    <property type="molecule type" value="Genomic_DNA"/>
</dbReference>
<dbReference type="SUPFAM" id="SSF52141">
    <property type="entry name" value="Uracil-DNA glycosylase-like"/>
    <property type="match status" value="1"/>
</dbReference>
<dbReference type="Gene3D" id="3.40.470.10">
    <property type="entry name" value="Uracil-DNA glycosylase-like domain"/>
    <property type="match status" value="1"/>
</dbReference>
<evidence type="ECO:0000313" key="10">
    <source>
        <dbReference type="Proteomes" id="UP000199170"/>
    </source>
</evidence>
<evidence type="ECO:0000313" key="9">
    <source>
        <dbReference type="EMBL" id="SDX79139.1"/>
    </source>
</evidence>
<dbReference type="GO" id="GO:0006281">
    <property type="term" value="P:DNA repair"/>
    <property type="evidence" value="ECO:0007669"/>
    <property type="project" value="UniProtKB-KW"/>
</dbReference>